<evidence type="ECO:0000259" key="12">
    <source>
        <dbReference type="PROSITE" id="PS51021"/>
    </source>
</evidence>
<dbReference type="InterPro" id="IPR027267">
    <property type="entry name" value="AH/BAR_dom_sf"/>
</dbReference>
<dbReference type="STRING" id="299467.A0A443SEA4"/>
<dbReference type="Pfam" id="PF03114">
    <property type="entry name" value="BAR"/>
    <property type="match status" value="1"/>
</dbReference>
<comment type="caution">
    <text evidence="13">The sequence shown here is derived from an EMBL/GenBank/DDBJ whole genome shotgun (WGS) entry which is preliminary data.</text>
</comment>
<dbReference type="SUPFAM" id="SSF103657">
    <property type="entry name" value="BAR/IMD domain-like"/>
    <property type="match status" value="1"/>
</dbReference>
<dbReference type="InterPro" id="IPR036028">
    <property type="entry name" value="SH3-like_dom_sf"/>
</dbReference>
<evidence type="ECO:0000256" key="6">
    <source>
        <dbReference type="ARBA" id="ARBA00022583"/>
    </source>
</evidence>
<dbReference type="PANTHER" id="PTHR14167:SF81">
    <property type="entry name" value="ENDOPHILIN-A"/>
    <property type="match status" value="1"/>
</dbReference>
<evidence type="ECO:0000256" key="4">
    <source>
        <dbReference type="ARBA" id="ARBA00018286"/>
    </source>
</evidence>
<comment type="similarity">
    <text evidence="3">Belongs to the endophilin family.</text>
</comment>
<organism evidence="13 14">
    <name type="scientific">Leptotrombidium deliense</name>
    <dbReference type="NCBI Taxonomy" id="299467"/>
    <lineage>
        <taxon>Eukaryota</taxon>
        <taxon>Metazoa</taxon>
        <taxon>Ecdysozoa</taxon>
        <taxon>Arthropoda</taxon>
        <taxon>Chelicerata</taxon>
        <taxon>Arachnida</taxon>
        <taxon>Acari</taxon>
        <taxon>Acariformes</taxon>
        <taxon>Trombidiformes</taxon>
        <taxon>Prostigmata</taxon>
        <taxon>Anystina</taxon>
        <taxon>Parasitengona</taxon>
        <taxon>Trombiculoidea</taxon>
        <taxon>Trombiculidae</taxon>
        <taxon>Leptotrombidium</taxon>
    </lineage>
</organism>
<dbReference type="AlphaFoldDB" id="A0A443SEA4"/>
<dbReference type="FunFam" id="2.30.30.40:FF:000072">
    <property type="entry name" value="Unconventional Myosin IB"/>
    <property type="match status" value="1"/>
</dbReference>
<protein>
    <recommendedName>
        <fullName evidence="4">Endophilin-A</fullName>
    </recommendedName>
    <alternativeName>
        <fullName evidence="9">SH3 domain-containing GRB2-like protein</fullName>
    </alternativeName>
</protein>
<evidence type="ECO:0000256" key="1">
    <source>
        <dbReference type="ARBA" id="ARBA00003037"/>
    </source>
</evidence>
<dbReference type="Pfam" id="PF00018">
    <property type="entry name" value="SH3_1"/>
    <property type="match status" value="1"/>
</dbReference>
<dbReference type="SMART" id="SM00326">
    <property type="entry name" value="SH3"/>
    <property type="match status" value="1"/>
</dbReference>
<dbReference type="PROSITE" id="PS50002">
    <property type="entry name" value="SH3"/>
    <property type="match status" value="1"/>
</dbReference>
<dbReference type="GO" id="GO:0005737">
    <property type="term" value="C:cytoplasm"/>
    <property type="evidence" value="ECO:0007669"/>
    <property type="project" value="InterPro"/>
</dbReference>
<dbReference type="InterPro" id="IPR001452">
    <property type="entry name" value="SH3_domain"/>
</dbReference>
<evidence type="ECO:0000256" key="5">
    <source>
        <dbReference type="ARBA" id="ARBA00022443"/>
    </source>
</evidence>
<evidence type="ECO:0000256" key="9">
    <source>
        <dbReference type="ARBA" id="ARBA00030140"/>
    </source>
</evidence>
<reference evidence="13 14" key="1">
    <citation type="journal article" date="2018" name="Gigascience">
        <title>Genomes of trombidid mites reveal novel predicted allergens and laterally-transferred genes associated with secondary metabolism.</title>
        <authorList>
            <person name="Dong X."/>
            <person name="Chaisiri K."/>
            <person name="Xia D."/>
            <person name="Armstrong S.D."/>
            <person name="Fang Y."/>
            <person name="Donnelly M.J."/>
            <person name="Kadowaki T."/>
            <person name="McGarry J.W."/>
            <person name="Darby A.C."/>
            <person name="Makepeace B.L."/>
        </authorList>
    </citation>
    <scope>NUCLEOTIDE SEQUENCE [LARGE SCALE GENOMIC DNA]</scope>
    <source>
        <strain evidence="13">UoL-UT</strain>
    </source>
</reference>
<evidence type="ECO:0000313" key="13">
    <source>
        <dbReference type="EMBL" id="RWS25848.1"/>
    </source>
</evidence>
<evidence type="ECO:0000256" key="3">
    <source>
        <dbReference type="ARBA" id="ARBA00006697"/>
    </source>
</evidence>
<comment type="subcellular location">
    <subcellularLocation>
        <location evidence="2">Membrane</location>
        <topology evidence="2">Peripheral membrane protein</topology>
    </subcellularLocation>
</comment>
<keyword evidence="6" id="KW-0254">Endocytosis</keyword>
<dbReference type="CDD" id="cd07592">
    <property type="entry name" value="BAR_Endophilin_A"/>
    <property type="match status" value="1"/>
</dbReference>
<dbReference type="VEuPathDB" id="VectorBase:LDEU006192"/>
<dbReference type="PROSITE" id="PS51021">
    <property type="entry name" value="BAR"/>
    <property type="match status" value="1"/>
</dbReference>
<dbReference type="CDD" id="cd11803">
    <property type="entry name" value="SH3_Endophilin_A"/>
    <property type="match status" value="1"/>
</dbReference>
<evidence type="ECO:0000313" key="14">
    <source>
        <dbReference type="Proteomes" id="UP000288716"/>
    </source>
</evidence>
<proteinExistence type="inferred from homology"/>
<keyword evidence="8" id="KW-0472">Membrane</keyword>
<evidence type="ECO:0000256" key="2">
    <source>
        <dbReference type="ARBA" id="ARBA00004170"/>
    </source>
</evidence>
<dbReference type="GO" id="GO:0016020">
    <property type="term" value="C:membrane"/>
    <property type="evidence" value="ECO:0007669"/>
    <property type="project" value="UniProtKB-SubCell"/>
</dbReference>
<feature type="domain" description="SH3" evidence="11">
    <location>
        <begin position="332"/>
        <end position="391"/>
    </location>
</feature>
<evidence type="ECO:0000259" key="11">
    <source>
        <dbReference type="PROSITE" id="PS50002"/>
    </source>
</evidence>
<gene>
    <name evidence="13" type="ORF">B4U80_05907</name>
</gene>
<keyword evidence="14" id="KW-1185">Reference proteome</keyword>
<keyword evidence="13" id="KW-0808">Transferase</keyword>
<comment type="function">
    <text evidence="1">Required presynaptically at the neuromuscular junction. Implicated in synaptic vesicle endocytosis.</text>
</comment>
<dbReference type="GO" id="GO:0016746">
    <property type="term" value="F:acyltransferase activity"/>
    <property type="evidence" value="ECO:0007669"/>
    <property type="project" value="UniProtKB-KW"/>
</dbReference>
<dbReference type="PRINTS" id="PR00452">
    <property type="entry name" value="SH3DOMAIN"/>
</dbReference>
<keyword evidence="7" id="KW-0175">Coiled coil</keyword>
<dbReference type="GO" id="GO:0098978">
    <property type="term" value="C:glutamatergic synapse"/>
    <property type="evidence" value="ECO:0007669"/>
    <property type="project" value="TreeGrafter"/>
</dbReference>
<dbReference type="GO" id="GO:0016191">
    <property type="term" value="P:synaptic vesicle uncoating"/>
    <property type="evidence" value="ECO:0007669"/>
    <property type="project" value="TreeGrafter"/>
</dbReference>
<dbReference type="GO" id="GO:0098793">
    <property type="term" value="C:presynapse"/>
    <property type="evidence" value="ECO:0007669"/>
    <property type="project" value="TreeGrafter"/>
</dbReference>
<dbReference type="PANTHER" id="PTHR14167">
    <property type="entry name" value="SH3 DOMAIN-CONTAINING"/>
    <property type="match status" value="1"/>
</dbReference>
<dbReference type="SMART" id="SM00721">
    <property type="entry name" value="BAR"/>
    <property type="match status" value="1"/>
</dbReference>
<dbReference type="SUPFAM" id="SSF50044">
    <property type="entry name" value="SH3-domain"/>
    <property type="match status" value="1"/>
</dbReference>
<evidence type="ECO:0000256" key="8">
    <source>
        <dbReference type="ARBA" id="ARBA00023136"/>
    </source>
</evidence>
<dbReference type="Proteomes" id="UP000288716">
    <property type="component" value="Unassembled WGS sequence"/>
</dbReference>
<dbReference type="InterPro" id="IPR050384">
    <property type="entry name" value="Endophilin_SH3RF"/>
</dbReference>
<dbReference type="PRINTS" id="PR00499">
    <property type="entry name" value="P67PHOX"/>
</dbReference>
<keyword evidence="13" id="KW-0012">Acyltransferase</keyword>
<dbReference type="OrthoDB" id="443981at2759"/>
<accession>A0A443SEA4</accession>
<dbReference type="EMBL" id="NCKV01003328">
    <property type="protein sequence ID" value="RWS25848.1"/>
    <property type="molecule type" value="Genomic_DNA"/>
</dbReference>
<evidence type="ECO:0000256" key="7">
    <source>
        <dbReference type="ARBA" id="ARBA00023054"/>
    </source>
</evidence>
<evidence type="ECO:0000256" key="10">
    <source>
        <dbReference type="PROSITE-ProRule" id="PRU00192"/>
    </source>
</evidence>
<sequence>MALAGLKKQINKANQNILSNSSGYCVMVNTMECILYVSEKMGAVEGTKLTEEYLDMERKTDATIELVDELLNRTKEYLQPNPATRAKLMLSSKVATSRAHAYAQPEGTLGEAMIKYSKKLGEVSAFAQSLNEMGEALKEMAETKYALEDNVKQNFLEPLTHLQTKDVKDVVHHRKKLESRRLDFDGKRRKKNVTDDEIKLAEDKFEESFNLASAGMFNLLQNETEQISQMAALSEALFEYHSQCASILESLTSRLMDQTYRKRMAAEKPMENYIPKKLDELQIATPAEDHLTTDSIGYNGSHKFKINSSTTHLFNASPLPSPVRSPARTPVNRGPCCQALYDFDAENPKELAFKEGDIITLNQKLDDNWFEGTLNGKTGMFPISYVQILVPLGH</sequence>
<name>A0A443SEA4_9ACAR</name>
<dbReference type="Gene3D" id="2.30.30.40">
    <property type="entry name" value="SH3 Domains"/>
    <property type="match status" value="1"/>
</dbReference>
<dbReference type="InterPro" id="IPR004148">
    <property type="entry name" value="BAR_dom"/>
</dbReference>
<feature type="domain" description="BAR" evidence="12">
    <location>
        <begin position="38"/>
        <end position="264"/>
    </location>
</feature>
<keyword evidence="5 10" id="KW-0728">SH3 domain</keyword>
<dbReference type="InterPro" id="IPR035824">
    <property type="entry name" value="Endophilin_A_SH3"/>
</dbReference>
<dbReference type="Gene3D" id="1.20.1270.60">
    <property type="entry name" value="Arfaptin homology (AH) domain/BAR domain"/>
    <property type="match status" value="1"/>
</dbReference>